<dbReference type="RefSeq" id="WP_309561252.1">
    <property type="nucleotide sequence ID" value="NZ_JAVJIU010000002.1"/>
</dbReference>
<comment type="caution">
    <text evidence="2">The sequence shown here is derived from an EMBL/GenBank/DDBJ whole genome shotgun (WGS) entry which is preliminary data.</text>
</comment>
<organism evidence="2 3">
    <name type="scientific">Christiangramia sediminicola</name>
    <dbReference type="NCBI Taxonomy" id="3073267"/>
    <lineage>
        <taxon>Bacteria</taxon>
        <taxon>Pseudomonadati</taxon>
        <taxon>Bacteroidota</taxon>
        <taxon>Flavobacteriia</taxon>
        <taxon>Flavobacteriales</taxon>
        <taxon>Flavobacteriaceae</taxon>
        <taxon>Christiangramia</taxon>
    </lineage>
</organism>
<keyword evidence="1" id="KW-0472">Membrane</keyword>
<protein>
    <submittedName>
        <fullName evidence="2">VWA domain-containing protein</fullName>
    </submittedName>
</protein>
<dbReference type="PANTHER" id="PTHR37947">
    <property type="entry name" value="BLL2462 PROTEIN"/>
    <property type="match status" value="1"/>
</dbReference>
<evidence type="ECO:0000313" key="2">
    <source>
        <dbReference type="EMBL" id="MDR5590381.1"/>
    </source>
</evidence>
<feature type="transmembrane region" description="Helical" evidence="1">
    <location>
        <begin position="36"/>
        <end position="54"/>
    </location>
</feature>
<feature type="transmembrane region" description="Helical" evidence="1">
    <location>
        <begin position="653"/>
        <end position="670"/>
    </location>
</feature>
<dbReference type="Proteomes" id="UP001257234">
    <property type="component" value="Unassembled WGS sequence"/>
</dbReference>
<evidence type="ECO:0000256" key="1">
    <source>
        <dbReference type="SAM" id="Phobius"/>
    </source>
</evidence>
<sequence>MTITTIIYITLALLIALGFAFFQYLLGKKIRSGKDYIFFALRAVATFIILLLFINPRITSTEYEIVKPELIILSDNSESVTHLNANQEIFNISEELISNKEIESGFQINQLKFGEQLSVSDSLNFKDSQTDIYSGLSSAEDLFSGKQTALILLSDGNQSLGRDYRYFSQNSNTTIFPLIIGDTTNYKDLSISRINSNRYAFLNNRFPVEAFINYSGDKNVEATVRIRSGKLVLYSEQINFSKSQNSLILRTDLPANTLGIKSYTIEIDSLEREKNTINNKQNFAVEVIDERTNVLILTDISHPDLGAFQKSIQSNQQRKVDIKFLNNENIQLNDYQLIILFQVNRKFKKYVDEILKEKYNFLLVSGNKTDWNYLNELGLGLNRNAVNQPQEYFSNYNKNFSAFQFEDLGFDDLPPLVDKFGPLEFDANKFNPLLFQEIEGVNTEDPLIAVSKDERKFGFILGENIWRWRAKSFLDNQSFEHFDDFFGKLIQNLAKNTSKQRLTVDSDNFYYANQNVIISAQYFDENYQFDGSANLKISVENEESEESFTSDLVLRNNFYQFDGGDLAPGDYSYYVSVQGSKLNRTGKFKVIDYNTEQQFVSANLNGMQALADNNQTELYYQDQVDKLIQNLLANDKFKPVQKSHQKNVPLIDWYYLLFILIIVLAVEWFYRKYLGLI</sequence>
<keyword evidence="1" id="KW-0812">Transmembrane</keyword>
<keyword evidence="3" id="KW-1185">Reference proteome</keyword>
<reference evidence="3" key="1">
    <citation type="submission" date="2023-07" db="EMBL/GenBank/DDBJ databases">
        <title>Christiangramia sp. SM2212., a novel bacterium of the family Flavobacteriaceae isolated from the sea sediment.</title>
        <authorList>
            <person name="Wang J."/>
            <person name="Zhang X."/>
        </authorList>
    </citation>
    <scope>NUCLEOTIDE SEQUENCE [LARGE SCALE GENOMIC DNA]</scope>
    <source>
        <strain evidence="3">SM2212</strain>
    </source>
</reference>
<name>A0ABU1EPR8_9FLAO</name>
<feature type="transmembrane region" description="Helical" evidence="1">
    <location>
        <begin position="6"/>
        <end position="24"/>
    </location>
</feature>
<dbReference type="EMBL" id="JAVJIU010000002">
    <property type="protein sequence ID" value="MDR5590381.1"/>
    <property type="molecule type" value="Genomic_DNA"/>
</dbReference>
<accession>A0ABU1EPR8</accession>
<keyword evidence="1" id="KW-1133">Transmembrane helix</keyword>
<proteinExistence type="predicted"/>
<evidence type="ECO:0000313" key="3">
    <source>
        <dbReference type="Proteomes" id="UP001257234"/>
    </source>
</evidence>
<dbReference type="PANTHER" id="PTHR37947:SF1">
    <property type="entry name" value="BLL2462 PROTEIN"/>
    <property type="match status" value="1"/>
</dbReference>
<gene>
    <name evidence="2" type="ORF">RE431_07010</name>
</gene>